<accession>A0A0E3SGY0</accession>
<keyword evidence="1" id="KW-1133">Transmembrane helix</keyword>
<feature type="transmembrane region" description="Helical" evidence="1">
    <location>
        <begin position="131"/>
        <end position="148"/>
    </location>
</feature>
<reference evidence="2 3" key="1">
    <citation type="submission" date="2014-07" db="EMBL/GenBank/DDBJ databases">
        <title>Methanogenic archaea and the global carbon cycle.</title>
        <authorList>
            <person name="Henriksen J.R."/>
            <person name="Luke J."/>
            <person name="Reinhart S."/>
            <person name="Benedict M.N."/>
            <person name="Youngblut N.D."/>
            <person name="Metcalf M.E."/>
            <person name="Whitaker R.J."/>
            <person name="Metcalf W.W."/>
        </authorList>
    </citation>
    <scope>NUCLEOTIDE SEQUENCE [LARGE SCALE GENOMIC DNA]</scope>
    <source>
        <strain evidence="2 3">HB-1</strain>
    </source>
</reference>
<evidence type="ECO:0000313" key="2">
    <source>
        <dbReference type="EMBL" id="AKB80436.1"/>
    </source>
</evidence>
<evidence type="ECO:0000256" key="1">
    <source>
        <dbReference type="SAM" id="Phobius"/>
    </source>
</evidence>
<dbReference type="HOGENOM" id="CLU_1485901_0_0_2"/>
<dbReference type="KEGG" id="mhor:MSHOH_3953"/>
<feature type="transmembrane region" description="Helical" evidence="1">
    <location>
        <begin position="154"/>
        <end position="173"/>
    </location>
</feature>
<keyword evidence="3" id="KW-1185">Reference proteome</keyword>
<feature type="transmembrane region" description="Helical" evidence="1">
    <location>
        <begin position="72"/>
        <end position="95"/>
    </location>
</feature>
<name>A0A0E3SGY0_9EURY</name>
<dbReference type="EMBL" id="CP009516">
    <property type="protein sequence ID" value="AKB80436.1"/>
    <property type="molecule type" value="Genomic_DNA"/>
</dbReference>
<sequence length="193" mass="22580">MLPPYILRGSSMSGQQKEIECELFEIYSKNLDRFFSLVKLIFLIFGVYILTLTNVYGKLDIQTFDSVQTISIYSLFACLLFIGIATVFPFSQLVLPKECKFKLTDSSIEFREEEELKIYNKRLFLVVQKQENYYITSFLLVLLSIIFFCGHFAPFAICISIPVFIISVFYYLTFSEWIKKENKDTKTVQHHEG</sequence>
<protein>
    <submittedName>
        <fullName evidence="2">Uncharacterized protein</fullName>
    </submittedName>
</protein>
<gene>
    <name evidence="2" type="ORF">MSHOH_3953</name>
</gene>
<keyword evidence="1" id="KW-0812">Transmembrane</keyword>
<dbReference type="AlphaFoldDB" id="A0A0E3SGY0"/>
<organism evidence="2 3">
    <name type="scientific">Methanosarcina horonobensis HB-1 = JCM 15518</name>
    <dbReference type="NCBI Taxonomy" id="1434110"/>
    <lineage>
        <taxon>Archaea</taxon>
        <taxon>Methanobacteriati</taxon>
        <taxon>Methanobacteriota</taxon>
        <taxon>Stenosarchaea group</taxon>
        <taxon>Methanomicrobia</taxon>
        <taxon>Methanosarcinales</taxon>
        <taxon>Methanosarcinaceae</taxon>
        <taxon>Methanosarcina</taxon>
    </lineage>
</organism>
<evidence type="ECO:0000313" key="3">
    <source>
        <dbReference type="Proteomes" id="UP000033101"/>
    </source>
</evidence>
<dbReference type="Proteomes" id="UP000033101">
    <property type="component" value="Chromosome"/>
</dbReference>
<keyword evidence="1" id="KW-0472">Membrane</keyword>
<proteinExistence type="predicted"/>
<dbReference type="STRING" id="1434110.MSHOH_3953"/>
<feature type="transmembrane region" description="Helical" evidence="1">
    <location>
        <begin position="34"/>
        <end position="52"/>
    </location>
</feature>
<dbReference type="PATRIC" id="fig|1434110.4.peg.5029"/>